<evidence type="ECO:0000313" key="3">
    <source>
        <dbReference type="RefSeq" id="XP_022410901.1"/>
    </source>
</evidence>
<feature type="region of interest" description="Disordered" evidence="1">
    <location>
        <begin position="1"/>
        <end position="190"/>
    </location>
</feature>
<dbReference type="GeneID" id="111165033"/>
<feature type="compositionally biased region" description="Acidic residues" evidence="1">
    <location>
        <begin position="1"/>
        <end position="16"/>
    </location>
</feature>
<organism evidence="2 3">
    <name type="scientific">Delphinapterus leucas</name>
    <name type="common">Beluga whale</name>
    <dbReference type="NCBI Taxonomy" id="9749"/>
    <lineage>
        <taxon>Eukaryota</taxon>
        <taxon>Metazoa</taxon>
        <taxon>Chordata</taxon>
        <taxon>Craniata</taxon>
        <taxon>Vertebrata</taxon>
        <taxon>Euteleostomi</taxon>
        <taxon>Mammalia</taxon>
        <taxon>Eutheria</taxon>
        <taxon>Laurasiatheria</taxon>
        <taxon>Artiodactyla</taxon>
        <taxon>Whippomorpha</taxon>
        <taxon>Cetacea</taxon>
        <taxon>Odontoceti</taxon>
        <taxon>Monodontidae</taxon>
        <taxon>Delphinapterus</taxon>
    </lineage>
</organism>
<reference evidence="3" key="1">
    <citation type="submission" date="2025-08" db="UniProtKB">
        <authorList>
            <consortium name="RefSeq"/>
        </authorList>
    </citation>
    <scope>IDENTIFICATION</scope>
    <source>
        <tissue evidence="3">Blood</tissue>
    </source>
</reference>
<dbReference type="Proteomes" id="UP000248483">
    <property type="component" value="Unplaced"/>
</dbReference>
<dbReference type="KEGG" id="dle:111165033"/>
<proteinExistence type="predicted"/>
<dbReference type="AlphaFoldDB" id="A0A2Y9LQA8"/>
<name>A0A2Y9LQA8_DELLE</name>
<sequence>MPCGEEEDERSEDGDEERTGDGGEVSSARREEAVRDRQGRLPCGRSPVGSRTATASAQCCPRPAAHTRTARGLPQSPTELARGGAAPRGLCPTGQQHPFPRRPRGPAKAATHRPVSRLGDRPRAGASGQGCHRSRSSAARIEDGGVSWRRAPHRAGETGINGNNWAGRRRGTSPPRGCRGPGSQQLGLSV</sequence>
<dbReference type="InParanoid" id="A0A2Y9LQA8"/>
<protein>
    <submittedName>
        <fullName evidence="3">Uncharacterized protein C10orf95-like</fullName>
    </submittedName>
</protein>
<dbReference type="RefSeq" id="XP_022410901.1">
    <property type="nucleotide sequence ID" value="XM_022555193.1"/>
</dbReference>
<keyword evidence="2" id="KW-1185">Reference proteome</keyword>
<feature type="compositionally biased region" description="Basic and acidic residues" evidence="1">
    <location>
        <begin position="17"/>
        <end position="39"/>
    </location>
</feature>
<gene>
    <name evidence="3" type="primary">LOC111165033</name>
</gene>
<accession>A0A2Y9LQA8</accession>
<evidence type="ECO:0000313" key="2">
    <source>
        <dbReference type="Proteomes" id="UP000248483"/>
    </source>
</evidence>
<evidence type="ECO:0000256" key="1">
    <source>
        <dbReference type="SAM" id="MobiDB-lite"/>
    </source>
</evidence>
<feature type="compositionally biased region" description="Basic residues" evidence="1">
    <location>
        <begin position="99"/>
        <end position="115"/>
    </location>
</feature>